<dbReference type="EMBL" id="JAULUE010002056">
    <property type="protein sequence ID" value="KAK5890376.1"/>
    <property type="molecule type" value="Genomic_DNA"/>
</dbReference>
<gene>
    <name evidence="2" type="ORF">CesoFtcFv8_013901</name>
</gene>
<evidence type="ECO:0000313" key="2">
    <source>
        <dbReference type="EMBL" id="KAK5890376.1"/>
    </source>
</evidence>
<sequence>MTIAHIQCLLSVLQCYGMILTPWLSKCHFALLWREGMQVNYHDNGDTESGASSGHCIGDDRDDFVYTNGSGVL</sequence>
<comment type="caution">
    <text evidence="2">The sequence shown here is derived from an EMBL/GenBank/DDBJ whole genome shotgun (WGS) entry which is preliminary data.</text>
</comment>
<evidence type="ECO:0000313" key="3">
    <source>
        <dbReference type="Proteomes" id="UP001335648"/>
    </source>
</evidence>
<name>A0AAN8GT23_9TELE</name>
<dbReference type="Proteomes" id="UP001335648">
    <property type="component" value="Unassembled WGS sequence"/>
</dbReference>
<proteinExistence type="predicted"/>
<dbReference type="AlphaFoldDB" id="A0AAN8GT23"/>
<protein>
    <recommendedName>
        <fullName evidence="4">Secreted protein</fullName>
    </recommendedName>
</protein>
<accession>A0AAN8GT23</accession>
<reference evidence="2 3" key="1">
    <citation type="journal article" date="2023" name="Mol. Biol. Evol.">
        <title>Genomics of Secondarily Temperate Adaptation in the Only Non-Antarctic Icefish.</title>
        <authorList>
            <person name="Rivera-Colon A.G."/>
            <person name="Rayamajhi N."/>
            <person name="Minhas B.F."/>
            <person name="Madrigal G."/>
            <person name="Bilyk K.T."/>
            <person name="Yoon V."/>
            <person name="Hune M."/>
            <person name="Gregory S."/>
            <person name="Cheng C.H.C."/>
            <person name="Catchen J.M."/>
        </authorList>
    </citation>
    <scope>NUCLEOTIDE SEQUENCE [LARGE SCALE GENOMIC DNA]</scope>
    <source>
        <strain evidence="2">JC2023a</strain>
    </source>
</reference>
<feature type="chain" id="PRO_5042822021" description="Secreted protein" evidence="1">
    <location>
        <begin position="18"/>
        <end position="73"/>
    </location>
</feature>
<keyword evidence="3" id="KW-1185">Reference proteome</keyword>
<evidence type="ECO:0000256" key="1">
    <source>
        <dbReference type="SAM" id="SignalP"/>
    </source>
</evidence>
<organism evidence="2 3">
    <name type="scientific">Champsocephalus esox</name>
    <name type="common">pike icefish</name>
    <dbReference type="NCBI Taxonomy" id="159716"/>
    <lineage>
        <taxon>Eukaryota</taxon>
        <taxon>Metazoa</taxon>
        <taxon>Chordata</taxon>
        <taxon>Craniata</taxon>
        <taxon>Vertebrata</taxon>
        <taxon>Euteleostomi</taxon>
        <taxon>Actinopterygii</taxon>
        <taxon>Neopterygii</taxon>
        <taxon>Teleostei</taxon>
        <taxon>Neoteleostei</taxon>
        <taxon>Acanthomorphata</taxon>
        <taxon>Eupercaria</taxon>
        <taxon>Perciformes</taxon>
        <taxon>Notothenioidei</taxon>
        <taxon>Channichthyidae</taxon>
        <taxon>Champsocephalus</taxon>
    </lineage>
</organism>
<evidence type="ECO:0008006" key="4">
    <source>
        <dbReference type="Google" id="ProtNLM"/>
    </source>
</evidence>
<keyword evidence="1" id="KW-0732">Signal</keyword>
<feature type="signal peptide" evidence="1">
    <location>
        <begin position="1"/>
        <end position="17"/>
    </location>
</feature>